<sequence>MNYYERHLGDYAKDTAHLSILEHGVYSLLLDRYYGTEQGIPADQAYRVSRARSDDEKAAVDVVLEEFFELVDGIWINHRAEEEITKAQTKIKAAKENGKKGGRPRKVSAGIGSGSGNETEEEPSGFLVGYENETQQKAHQTPDTNTQEATASFVRDAHTPAGDRDGIPVPEDLQPDRTSCLKASELRLNPDAEMERFIAHHQAQSSTRKDATAWQAQFRKWLLDQHQFNADRERVTQSRMSTCPANQQTTRLTAMSGLYNPPNRDLPAEREIHGETIHAK</sequence>
<evidence type="ECO:0008006" key="4">
    <source>
        <dbReference type="Google" id="ProtNLM"/>
    </source>
</evidence>
<feature type="compositionally biased region" description="Basic and acidic residues" evidence="1">
    <location>
        <begin position="266"/>
        <end position="280"/>
    </location>
</feature>
<protein>
    <recommendedName>
        <fullName evidence="4">DUF1376 domain-containing protein</fullName>
    </recommendedName>
</protein>
<name>A0A202B2K8_CHRVL</name>
<feature type="region of interest" description="Disordered" evidence="1">
    <location>
        <begin position="93"/>
        <end position="123"/>
    </location>
</feature>
<dbReference type="InterPro" id="IPR010781">
    <property type="entry name" value="DUF1376"/>
</dbReference>
<comment type="caution">
    <text evidence="2">The sequence shown here is derived from an EMBL/GenBank/DDBJ whole genome shotgun (WGS) entry which is preliminary data.</text>
</comment>
<dbReference type="AlphaFoldDB" id="A0A202B2K8"/>
<evidence type="ECO:0000256" key="1">
    <source>
        <dbReference type="SAM" id="MobiDB-lite"/>
    </source>
</evidence>
<dbReference type="Proteomes" id="UP000196342">
    <property type="component" value="Unassembled WGS sequence"/>
</dbReference>
<dbReference type="EMBL" id="NHOO01000030">
    <property type="protein sequence ID" value="OVE45681.1"/>
    <property type="molecule type" value="Genomic_DNA"/>
</dbReference>
<gene>
    <name evidence="2" type="ORF">CBW21_22065</name>
</gene>
<accession>A0A202B2K8</accession>
<proteinExistence type="predicted"/>
<dbReference type="Pfam" id="PF07120">
    <property type="entry name" value="DUF1376"/>
    <property type="match status" value="1"/>
</dbReference>
<dbReference type="RefSeq" id="WP_087698858.1">
    <property type="nucleotide sequence ID" value="NZ_NHOO01000030.1"/>
</dbReference>
<feature type="region of interest" description="Disordered" evidence="1">
    <location>
        <begin position="253"/>
        <end position="280"/>
    </location>
</feature>
<evidence type="ECO:0000313" key="2">
    <source>
        <dbReference type="EMBL" id="OVE45681.1"/>
    </source>
</evidence>
<organism evidence="2 3">
    <name type="scientific">Chromobacterium violaceum</name>
    <dbReference type="NCBI Taxonomy" id="536"/>
    <lineage>
        <taxon>Bacteria</taxon>
        <taxon>Pseudomonadati</taxon>
        <taxon>Pseudomonadota</taxon>
        <taxon>Betaproteobacteria</taxon>
        <taxon>Neisseriales</taxon>
        <taxon>Chromobacteriaceae</taxon>
        <taxon>Chromobacterium</taxon>
    </lineage>
</organism>
<reference evidence="2 3" key="1">
    <citation type="submission" date="2017-05" db="EMBL/GenBank/DDBJ databases">
        <title>Chromobacterium violaceum GHPS1 isolated from Hydrocarbon polluted soil in French Guiana display an awesome secondary metabolite arsenal and a battery of drug and heavy-metal-resistance and detoxification of xenobiotics proteins.</title>
        <authorList>
            <person name="Belbahri L."/>
        </authorList>
    </citation>
    <scope>NUCLEOTIDE SEQUENCE [LARGE SCALE GENOMIC DNA]</scope>
    <source>
        <strain evidence="2 3">GHPS1</strain>
    </source>
</reference>
<evidence type="ECO:0000313" key="3">
    <source>
        <dbReference type="Proteomes" id="UP000196342"/>
    </source>
</evidence>
<keyword evidence="3" id="KW-1185">Reference proteome</keyword>